<evidence type="ECO:0000313" key="2">
    <source>
        <dbReference type="EMBL" id="KAJ3831141.1"/>
    </source>
</evidence>
<dbReference type="PANTHER" id="PTHR46791">
    <property type="entry name" value="EXPRESSED PROTEIN"/>
    <property type="match status" value="1"/>
</dbReference>
<dbReference type="Pfam" id="PF24764">
    <property type="entry name" value="rva_4"/>
    <property type="match status" value="1"/>
</dbReference>
<evidence type="ECO:0000313" key="3">
    <source>
        <dbReference type="Proteomes" id="UP001163846"/>
    </source>
</evidence>
<dbReference type="InterPro" id="IPR058913">
    <property type="entry name" value="Integrase_dom_put"/>
</dbReference>
<organism evidence="2 3">
    <name type="scientific">Lentinula raphanica</name>
    <dbReference type="NCBI Taxonomy" id="153919"/>
    <lineage>
        <taxon>Eukaryota</taxon>
        <taxon>Fungi</taxon>
        <taxon>Dikarya</taxon>
        <taxon>Basidiomycota</taxon>
        <taxon>Agaricomycotina</taxon>
        <taxon>Agaricomycetes</taxon>
        <taxon>Agaricomycetidae</taxon>
        <taxon>Agaricales</taxon>
        <taxon>Marasmiineae</taxon>
        <taxon>Omphalotaceae</taxon>
        <taxon>Lentinula</taxon>
    </lineage>
</organism>
<dbReference type="PANTHER" id="PTHR46791:SF5">
    <property type="entry name" value="CLR5 DOMAIN-CONTAINING PROTEIN-RELATED"/>
    <property type="match status" value="1"/>
</dbReference>
<protein>
    <recommendedName>
        <fullName evidence="1">Integrase core domain-containing protein</fullName>
    </recommendedName>
</protein>
<keyword evidence="3" id="KW-1185">Reference proteome</keyword>
<evidence type="ECO:0000259" key="1">
    <source>
        <dbReference type="Pfam" id="PF24764"/>
    </source>
</evidence>
<comment type="caution">
    <text evidence="2">The sequence shown here is derived from an EMBL/GenBank/DDBJ whole genome shotgun (WGS) entry which is preliminary data.</text>
</comment>
<dbReference type="EMBL" id="MU807758">
    <property type="protein sequence ID" value="KAJ3831141.1"/>
    <property type="molecule type" value="Genomic_DNA"/>
</dbReference>
<accession>A0AA38NV57</accession>
<gene>
    <name evidence="2" type="ORF">F5878DRAFT_549871</name>
</gene>
<dbReference type="Proteomes" id="UP001163846">
    <property type="component" value="Unassembled WGS sequence"/>
</dbReference>
<proteinExistence type="predicted"/>
<name>A0AA38NV57_9AGAR</name>
<reference evidence="2" key="1">
    <citation type="submission" date="2022-08" db="EMBL/GenBank/DDBJ databases">
        <authorList>
            <consortium name="DOE Joint Genome Institute"/>
            <person name="Min B."/>
            <person name="Riley R."/>
            <person name="Sierra-Patev S."/>
            <person name="Naranjo-Ortiz M."/>
            <person name="Looney B."/>
            <person name="Konkel Z."/>
            <person name="Slot J.C."/>
            <person name="Sakamoto Y."/>
            <person name="Steenwyk J.L."/>
            <person name="Rokas A."/>
            <person name="Carro J."/>
            <person name="Camarero S."/>
            <person name="Ferreira P."/>
            <person name="Molpeceres G."/>
            <person name="Ruiz-Duenas F.J."/>
            <person name="Serrano A."/>
            <person name="Henrissat B."/>
            <person name="Drula E."/>
            <person name="Hughes K.W."/>
            <person name="Mata J.L."/>
            <person name="Ishikawa N.K."/>
            <person name="Vargas-Isla R."/>
            <person name="Ushijima S."/>
            <person name="Smith C.A."/>
            <person name="Ahrendt S."/>
            <person name="Andreopoulos W."/>
            <person name="He G."/>
            <person name="Labutti K."/>
            <person name="Lipzen A."/>
            <person name="Ng V."/>
            <person name="Sandor L."/>
            <person name="Barry K."/>
            <person name="Martinez A.T."/>
            <person name="Xiao Y."/>
            <person name="Gibbons J.G."/>
            <person name="Terashima K."/>
            <person name="Hibbett D.S."/>
            <person name="Grigoriev I.V."/>
        </authorList>
    </citation>
    <scope>NUCLEOTIDE SEQUENCE</scope>
    <source>
        <strain evidence="2">TFB9207</strain>
    </source>
</reference>
<feature type="domain" description="Integrase core" evidence="1">
    <location>
        <begin position="1"/>
        <end position="102"/>
    </location>
</feature>
<sequence>MEHVRGSGRGSYIWGRSVHNVRIERLWVDVSNYISQHWHDLFTQLEEQHQLNINNPNHIWLLHHLFMDTINNSLAFWVEGWNCHRISQRRGDGPARSPEDMWGFDMIVHGIRGDSLDQYSMTDAELEVFGVDWEGLGDETLLQSLRRNYAHEQGSNTWLGQLGPPQQLNEVRVNPPTGLMTPEDIQELHVLLTPIPRSVTEIDAVTLWRTALVYARILYPSDF</sequence>
<dbReference type="AlphaFoldDB" id="A0AA38NV57"/>